<dbReference type="SUPFAM" id="SSF160800">
    <property type="entry name" value="Lp2179-like"/>
    <property type="match status" value="1"/>
</dbReference>
<reference evidence="1 2" key="1">
    <citation type="submission" date="2022-10" db="EMBL/GenBank/DDBJ databases">
        <title>Weissella fermenti sp. nov., isolated from fermented cabbage.</title>
        <authorList>
            <person name="Lee J.K."/>
            <person name="Baek J.H."/>
            <person name="Choi D.G."/>
            <person name="Kim J.M."/>
            <person name="Jeon C.O."/>
        </authorList>
    </citation>
    <scope>NUCLEOTIDE SEQUENCE [LARGE SCALE GENOMIC DNA]</scope>
    <source>
        <strain evidence="1 2">KACC 18534</strain>
    </source>
</reference>
<dbReference type="Gene3D" id="3.30.1820.10">
    <property type="entry name" value="Lp2179-like"/>
    <property type="match status" value="1"/>
</dbReference>
<comment type="caution">
    <text evidence="1">The sequence shown here is derived from an EMBL/GenBank/DDBJ whole genome shotgun (WGS) entry which is preliminary data.</text>
</comment>
<dbReference type="InterPro" id="IPR035942">
    <property type="entry name" value="Lp2179-like_sf"/>
</dbReference>
<dbReference type="RefSeq" id="WP_213409246.1">
    <property type="nucleotide sequence ID" value="NZ_CP074441.1"/>
</dbReference>
<evidence type="ECO:0000313" key="1">
    <source>
        <dbReference type="EMBL" id="MCW0952635.1"/>
    </source>
</evidence>
<organism evidence="1 2">
    <name type="scientific">Weissella ceti</name>
    <dbReference type="NCBI Taxonomy" id="759620"/>
    <lineage>
        <taxon>Bacteria</taxon>
        <taxon>Bacillati</taxon>
        <taxon>Bacillota</taxon>
        <taxon>Bacilli</taxon>
        <taxon>Lactobacillales</taxon>
        <taxon>Lactobacillaceae</taxon>
        <taxon>Weissella</taxon>
    </lineage>
</organism>
<dbReference type="EMBL" id="JAOZFE010000001">
    <property type="protein sequence ID" value="MCW0952635.1"/>
    <property type="molecule type" value="Genomic_DNA"/>
</dbReference>
<dbReference type="Pfam" id="PF08866">
    <property type="entry name" value="DUF1831"/>
    <property type="match status" value="1"/>
</dbReference>
<accession>A0ABT3E2J4</accession>
<keyword evidence="2" id="KW-1185">Reference proteome</keyword>
<evidence type="ECO:0000313" key="2">
    <source>
        <dbReference type="Proteomes" id="UP001526225"/>
    </source>
</evidence>
<name>A0ABT3E2J4_9LACO</name>
<dbReference type="Proteomes" id="UP001526225">
    <property type="component" value="Unassembled WGS sequence"/>
</dbReference>
<proteinExistence type="predicted"/>
<sequence length="114" mass="12927">MAFETTVTVPGDKQTYIFNPNMRKYALTDLGFITNNAGTYVMERALQPMKGLQASIKLKVMVDKNLTGIKIKTMNPAGNDRVDIFKNPDNAEMVELYNYYLNELVSRDVIKIAE</sequence>
<protein>
    <submittedName>
        <fullName evidence="1">DUF1831 domain-containing protein</fullName>
    </submittedName>
</protein>
<gene>
    <name evidence="1" type="ORF">OIT44_00905</name>
</gene>
<dbReference type="InterPro" id="IPR014965">
    <property type="entry name" value="Amino_acid_metab_prot_put"/>
</dbReference>